<evidence type="ECO:0000256" key="1">
    <source>
        <dbReference type="ARBA" id="ARBA00006479"/>
    </source>
</evidence>
<sequence length="296" mass="32067">MNEEKIAVIDIGGTNIKFAVIGAQDRAEVQQFDTPKQKDELLNSIKGALEKSLIEKIKNVVLGIPGLVDYDQNKVIFCPNLKELKDQDLKDLFKEKGLNAYFANDADLFLYGATNGNFAINTLALTIGTGLGGSFCLGGAAPDQMGLAGEIGHMKIVANGRECGCGQKGCAEAYVSATALIKQAQKEISTDVTKAYEVFDLARQGNEKALFIIEEMAKSLGLVIANMINVCAVEKIIIGGGIAKSSGAFIQTVKDNAIENTYCAQERKIDIFAQEDFEETVARGAKIFFQRNYDRT</sequence>
<dbReference type="Gene3D" id="3.30.420.40">
    <property type="match status" value="2"/>
</dbReference>
<dbReference type="PANTHER" id="PTHR18964:SF149">
    <property type="entry name" value="BIFUNCTIONAL UDP-N-ACETYLGLUCOSAMINE 2-EPIMERASE_N-ACETYLMANNOSAMINE KINASE"/>
    <property type="match status" value="1"/>
</dbReference>
<reference evidence="2" key="1">
    <citation type="submission" date="2017-02" db="EMBL/GenBank/DDBJ databases">
        <title>Delving into the versatile metabolic prowess of the omnipresent phylum Bacteroidetes.</title>
        <authorList>
            <person name="Nobu M.K."/>
            <person name="Mei R."/>
            <person name="Narihiro T."/>
            <person name="Kuroda K."/>
            <person name="Liu W.-T."/>
        </authorList>
    </citation>
    <scope>NUCLEOTIDE SEQUENCE</scope>
    <source>
        <strain evidence="2">ADurb.Bin280</strain>
    </source>
</reference>
<keyword evidence="2" id="KW-0808">Transferase</keyword>
<dbReference type="Proteomes" id="UP000485367">
    <property type="component" value="Unassembled WGS sequence"/>
</dbReference>
<dbReference type="EMBL" id="MWBO01000008">
    <property type="protein sequence ID" value="OQA53227.1"/>
    <property type="molecule type" value="Genomic_DNA"/>
</dbReference>
<protein>
    <submittedName>
        <fullName evidence="2">Glucokinase</fullName>
        <ecNumber evidence="2">2.7.1.2</ecNumber>
    </submittedName>
</protein>
<dbReference type="EC" id="2.7.1.2" evidence="2"/>
<name>A0A1V5SFG2_9BACT</name>
<comment type="caution">
    <text evidence="2">The sequence shown here is derived from an EMBL/GenBank/DDBJ whole genome shotgun (WGS) entry which is preliminary data.</text>
</comment>
<dbReference type="InterPro" id="IPR000600">
    <property type="entry name" value="ROK"/>
</dbReference>
<evidence type="ECO:0000313" key="2">
    <source>
        <dbReference type="EMBL" id="OQA53227.1"/>
    </source>
</evidence>
<accession>A0A1V5SFG2</accession>
<dbReference type="GO" id="GO:0004340">
    <property type="term" value="F:glucokinase activity"/>
    <property type="evidence" value="ECO:0007669"/>
    <property type="project" value="UniProtKB-EC"/>
</dbReference>
<dbReference type="PANTHER" id="PTHR18964">
    <property type="entry name" value="ROK (REPRESSOR, ORF, KINASE) FAMILY"/>
    <property type="match status" value="1"/>
</dbReference>
<dbReference type="InterPro" id="IPR043129">
    <property type="entry name" value="ATPase_NBD"/>
</dbReference>
<dbReference type="Pfam" id="PF00480">
    <property type="entry name" value="ROK"/>
    <property type="match status" value="1"/>
</dbReference>
<gene>
    <name evidence="2" type="primary">glcK</name>
    <name evidence="2" type="ORF">BWY43_00154</name>
</gene>
<proteinExistence type="inferred from homology"/>
<organism evidence="2">
    <name type="scientific">candidate division WS2 bacterium ADurb.Bin280</name>
    <dbReference type="NCBI Taxonomy" id="1852829"/>
    <lineage>
        <taxon>Bacteria</taxon>
        <taxon>candidate division WS2</taxon>
    </lineage>
</organism>
<keyword evidence="2" id="KW-0418">Kinase</keyword>
<comment type="similarity">
    <text evidence="1">Belongs to the ROK (NagC/XylR) family.</text>
</comment>
<dbReference type="SUPFAM" id="SSF53067">
    <property type="entry name" value="Actin-like ATPase domain"/>
    <property type="match status" value="1"/>
</dbReference>
<dbReference type="AlphaFoldDB" id="A0A1V5SFG2"/>